<sequence>MRSEFTERVYAAARQIPPGRVASYGCLAALAGNPRAARIVGYVMHTCPAQAHVPCHRVVNRDGRLCPSYTEQRELLAAEGVCFLPDGRVDMTRFSWP</sequence>
<evidence type="ECO:0000256" key="6">
    <source>
        <dbReference type="ARBA" id="ARBA00049348"/>
    </source>
</evidence>
<evidence type="ECO:0000256" key="3">
    <source>
        <dbReference type="ARBA" id="ARBA00022679"/>
    </source>
</evidence>
<dbReference type="Proteomes" id="UP001477672">
    <property type="component" value="Unassembled WGS sequence"/>
</dbReference>
<keyword evidence="9" id="KW-1185">Reference proteome</keyword>
<evidence type="ECO:0000256" key="4">
    <source>
        <dbReference type="ARBA" id="ARBA00022763"/>
    </source>
</evidence>
<dbReference type="InterPro" id="IPR001497">
    <property type="entry name" value="MethylDNA_cys_MeTrfase_AS"/>
</dbReference>
<comment type="caution">
    <text evidence="8">The sequence shown here is derived from an EMBL/GenBank/DDBJ whole genome shotgun (WGS) entry which is preliminary data.</text>
</comment>
<dbReference type="PANTHER" id="PTHR42942">
    <property type="entry name" value="6-O-METHYLGUANINE DNA METHYLTRANSFERASE"/>
    <property type="match status" value="1"/>
</dbReference>
<dbReference type="PROSITE" id="PS00374">
    <property type="entry name" value="MGMT"/>
    <property type="match status" value="1"/>
</dbReference>
<evidence type="ECO:0000259" key="7">
    <source>
        <dbReference type="Pfam" id="PF01035"/>
    </source>
</evidence>
<evidence type="ECO:0000313" key="8">
    <source>
        <dbReference type="EMBL" id="MEQ2521261.1"/>
    </source>
</evidence>
<evidence type="ECO:0000256" key="1">
    <source>
        <dbReference type="ARBA" id="ARBA00001286"/>
    </source>
</evidence>
<keyword evidence="4" id="KW-0227">DNA damage</keyword>
<keyword evidence="5" id="KW-0234">DNA repair</keyword>
<dbReference type="Gene3D" id="1.10.10.10">
    <property type="entry name" value="Winged helix-like DNA-binding domain superfamily/Winged helix DNA-binding domain"/>
    <property type="match status" value="1"/>
</dbReference>
<organism evidence="8 9">
    <name type="scientific">Ruthenibacterium intestinale</name>
    <dbReference type="NCBI Taxonomy" id="3133163"/>
    <lineage>
        <taxon>Bacteria</taxon>
        <taxon>Bacillati</taxon>
        <taxon>Bacillota</taxon>
        <taxon>Clostridia</taxon>
        <taxon>Eubacteriales</taxon>
        <taxon>Oscillospiraceae</taxon>
        <taxon>Ruthenibacterium</taxon>
    </lineage>
</organism>
<proteinExistence type="predicted"/>
<protein>
    <submittedName>
        <fullName evidence="8">MGMT family protein</fullName>
    </submittedName>
</protein>
<dbReference type="InterPro" id="IPR036217">
    <property type="entry name" value="MethylDNA_cys_MeTrfase_DNAb"/>
</dbReference>
<dbReference type="SUPFAM" id="SSF46767">
    <property type="entry name" value="Methylated DNA-protein cysteine methyltransferase, C-terminal domain"/>
    <property type="match status" value="1"/>
</dbReference>
<evidence type="ECO:0000313" key="9">
    <source>
        <dbReference type="Proteomes" id="UP001477672"/>
    </source>
</evidence>
<dbReference type="EMBL" id="JBBMFA010000104">
    <property type="protein sequence ID" value="MEQ2521261.1"/>
    <property type="molecule type" value="Genomic_DNA"/>
</dbReference>
<name>A0ABV1GHD2_9FIRM</name>
<evidence type="ECO:0000256" key="5">
    <source>
        <dbReference type="ARBA" id="ARBA00023204"/>
    </source>
</evidence>
<reference evidence="8 9" key="1">
    <citation type="submission" date="2024-03" db="EMBL/GenBank/DDBJ databases">
        <title>Human intestinal bacterial collection.</title>
        <authorList>
            <person name="Pauvert C."/>
            <person name="Hitch T.C.A."/>
            <person name="Clavel T."/>
        </authorList>
    </citation>
    <scope>NUCLEOTIDE SEQUENCE [LARGE SCALE GENOMIC DNA]</scope>
    <source>
        <strain evidence="8 9">CLA-JM-H11</strain>
    </source>
</reference>
<dbReference type="InterPro" id="IPR014048">
    <property type="entry name" value="MethylDNA_cys_MeTrfase_DNA-bd"/>
</dbReference>
<keyword evidence="3" id="KW-0808">Transferase</keyword>
<dbReference type="RefSeq" id="WP_349216771.1">
    <property type="nucleotide sequence ID" value="NZ_JBBMFA010000104.1"/>
</dbReference>
<dbReference type="Pfam" id="PF01035">
    <property type="entry name" value="DNA_binding_1"/>
    <property type="match status" value="1"/>
</dbReference>
<dbReference type="NCBIfam" id="TIGR00589">
    <property type="entry name" value="ogt"/>
    <property type="match status" value="1"/>
</dbReference>
<comment type="catalytic activity">
    <reaction evidence="6">
        <text>a 6-O-methyl-2'-deoxyguanosine in DNA + L-cysteinyl-[protein] = S-methyl-L-cysteinyl-[protein] + a 2'-deoxyguanosine in DNA</text>
        <dbReference type="Rhea" id="RHEA:24000"/>
        <dbReference type="Rhea" id="RHEA-COMP:10131"/>
        <dbReference type="Rhea" id="RHEA-COMP:10132"/>
        <dbReference type="Rhea" id="RHEA-COMP:11367"/>
        <dbReference type="Rhea" id="RHEA-COMP:11368"/>
        <dbReference type="ChEBI" id="CHEBI:29950"/>
        <dbReference type="ChEBI" id="CHEBI:82612"/>
        <dbReference type="ChEBI" id="CHEBI:85445"/>
        <dbReference type="ChEBI" id="CHEBI:85448"/>
        <dbReference type="EC" id="2.1.1.63"/>
    </reaction>
</comment>
<evidence type="ECO:0000256" key="2">
    <source>
        <dbReference type="ARBA" id="ARBA00022603"/>
    </source>
</evidence>
<keyword evidence="2" id="KW-0489">Methyltransferase</keyword>
<accession>A0ABV1GHD2</accession>
<gene>
    <name evidence="8" type="ORF">WMO24_12590</name>
</gene>
<comment type="catalytic activity">
    <reaction evidence="1">
        <text>a 4-O-methyl-thymidine in DNA + L-cysteinyl-[protein] = a thymidine in DNA + S-methyl-L-cysteinyl-[protein]</text>
        <dbReference type="Rhea" id="RHEA:53428"/>
        <dbReference type="Rhea" id="RHEA-COMP:10131"/>
        <dbReference type="Rhea" id="RHEA-COMP:10132"/>
        <dbReference type="Rhea" id="RHEA-COMP:13555"/>
        <dbReference type="Rhea" id="RHEA-COMP:13556"/>
        <dbReference type="ChEBI" id="CHEBI:29950"/>
        <dbReference type="ChEBI" id="CHEBI:82612"/>
        <dbReference type="ChEBI" id="CHEBI:137386"/>
        <dbReference type="ChEBI" id="CHEBI:137387"/>
        <dbReference type="EC" id="2.1.1.63"/>
    </reaction>
</comment>
<dbReference type="PANTHER" id="PTHR42942:SF1">
    <property type="entry name" value="ALKYLTRANSFERASE-LIKE PROTEIN 1"/>
    <property type="match status" value="1"/>
</dbReference>
<dbReference type="CDD" id="cd06445">
    <property type="entry name" value="ATase"/>
    <property type="match status" value="1"/>
</dbReference>
<feature type="domain" description="Methylated-DNA-[protein]-cysteine S-methyltransferase DNA binding" evidence="7">
    <location>
        <begin position="4"/>
        <end position="81"/>
    </location>
</feature>
<dbReference type="InterPro" id="IPR052520">
    <property type="entry name" value="ATL_DNA_repair"/>
</dbReference>
<dbReference type="InterPro" id="IPR036388">
    <property type="entry name" value="WH-like_DNA-bd_sf"/>
</dbReference>